<dbReference type="EMBL" id="FAXA01000332">
    <property type="protein sequence ID" value="CUV02923.1"/>
    <property type="molecule type" value="Genomic_DNA"/>
</dbReference>
<reference evidence="1" key="1">
    <citation type="submission" date="2015-10" db="EMBL/GenBank/DDBJ databases">
        <authorList>
            <person name="Gilbert D.G."/>
        </authorList>
    </citation>
    <scope>NUCLEOTIDE SEQUENCE</scope>
</reference>
<dbReference type="SUPFAM" id="SSF82784">
    <property type="entry name" value="OsmC-like"/>
    <property type="match status" value="1"/>
</dbReference>
<dbReference type="InterPro" id="IPR052924">
    <property type="entry name" value="OsmC/Ohr_hydroprdx_reductase"/>
</dbReference>
<gene>
    <name evidence="1" type="ORF">MGWOODY_Clf687</name>
</gene>
<dbReference type="Gene3D" id="3.30.300.20">
    <property type="match status" value="1"/>
</dbReference>
<evidence type="ECO:0000313" key="1">
    <source>
        <dbReference type="EMBL" id="CUV02923.1"/>
    </source>
</evidence>
<proteinExistence type="predicted"/>
<evidence type="ECO:0008006" key="2">
    <source>
        <dbReference type="Google" id="ProtNLM"/>
    </source>
</evidence>
<sequence>MAQEENLNGLPKEKLIEVLESFRDPEVFNAVTGPWKSRVVWQGGMRAKAYMRNHVAEMDEPGDLTATDVAASAHEQLLSAMGSCITVGYIVNATKRGVRVHDLEIAVDGYFDNIRKWAGVEEEGNPGYGRISAKAFVRADADEETLRDIFRLAVEGSPVTQTVRHANEVSTELEVIG</sequence>
<dbReference type="InterPro" id="IPR036102">
    <property type="entry name" value="OsmC/Ohrsf"/>
</dbReference>
<accession>A0A170QAH8</accession>
<dbReference type="AlphaFoldDB" id="A0A170QAH8"/>
<dbReference type="InterPro" id="IPR015946">
    <property type="entry name" value="KH_dom-like_a/b"/>
</dbReference>
<dbReference type="PANTHER" id="PTHR35368:SF1">
    <property type="entry name" value="HYDROPEROXIDE REDUCTASE"/>
    <property type="match status" value="1"/>
</dbReference>
<protein>
    <recommendedName>
        <fullName evidence="2">OsmC family protein</fullName>
    </recommendedName>
</protein>
<dbReference type="Pfam" id="PF02566">
    <property type="entry name" value="OsmC"/>
    <property type="match status" value="1"/>
</dbReference>
<dbReference type="PANTHER" id="PTHR35368">
    <property type="entry name" value="HYDROPEROXIDE REDUCTASE"/>
    <property type="match status" value="1"/>
</dbReference>
<dbReference type="InterPro" id="IPR003718">
    <property type="entry name" value="OsmC/Ohr_fam"/>
</dbReference>
<organism evidence="1">
    <name type="scientific">hydrothermal vent metagenome</name>
    <dbReference type="NCBI Taxonomy" id="652676"/>
    <lineage>
        <taxon>unclassified sequences</taxon>
        <taxon>metagenomes</taxon>
        <taxon>ecological metagenomes</taxon>
    </lineage>
</organism>
<name>A0A170QAH8_9ZZZZ</name>